<evidence type="ECO:0000313" key="3">
    <source>
        <dbReference type="Proteomes" id="UP001482620"/>
    </source>
</evidence>
<comment type="caution">
    <text evidence="2">The sequence shown here is derived from an EMBL/GenBank/DDBJ whole genome shotgun (WGS) entry which is preliminary data.</text>
</comment>
<feature type="compositionally biased region" description="Polar residues" evidence="1">
    <location>
        <begin position="157"/>
        <end position="167"/>
    </location>
</feature>
<dbReference type="EMBL" id="JAHRIQ010047826">
    <property type="protein sequence ID" value="MEQ2236798.1"/>
    <property type="molecule type" value="Genomic_DNA"/>
</dbReference>
<keyword evidence="3" id="KW-1185">Reference proteome</keyword>
<sequence>MRMLMSCSHIGPSPPQIMTVRPDKQKDQVADEEMTLRVPQLAGGKSLCWAKKEKQGSPLRGSRLVIPFPGTAPCRRVMLRQREHRGKLHALPHSFRDSLKDPACLAVQPAPASTEGLLNASTSASLSTEGPLNASASTSTEGLPDSSAPASVEGQPDASTSASSGRL</sequence>
<organism evidence="2 3">
    <name type="scientific">Ilyodon furcidens</name>
    <name type="common">goldbreast splitfin</name>
    <dbReference type="NCBI Taxonomy" id="33524"/>
    <lineage>
        <taxon>Eukaryota</taxon>
        <taxon>Metazoa</taxon>
        <taxon>Chordata</taxon>
        <taxon>Craniata</taxon>
        <taxon>Vertebrata</taxon>
        <taxon>Euteleostomi</taxon>
        <taxon>Actinopterygii</taxon>
        <taxon>Neopterygii</taxon>
        <taxon>Teleostei</taxon>
        <taxon>Neoteleostei</taxon>
        <taxon>Acanthomorphata</taxon>
        <taxon>Ovalentaria</taxon>
        <taxon>Atherinomorphae</taxon>
        <taxon>Cyprinodontiformes</taxon>
        <taxon>Goodeidae</taxon>
        <taxon>Ilyodon</taxon>
    </lineage>
</organism>
<protein>
    <submittedName>
        <fullName evidence="2">Uncharacterized protein</fullName>
    </submittedName>
</protein>
<feature type="region of interest" description="Disordered" evidence="1">
    <location>
        <begin position="1"/>
        <end position="21"/>
    </location>
</feature>
<name>A0ABV0TYT7_9TELE</name>
<gene>
    <name evidence="2" type="ORF">ILYODFUR_016361</name>
</gene>
<reference evidence="2 3" key="1">
    <citation type="submission" date="2021-06" db="EMBL/GenBank/DDBJ databases">
        <authorList>
            <person name="Palmer J.M."/>
        </authorList>
    </citation>
    <scope>NUCLEOTIDE SEQUENCE [LARGE SCALE GENOMIC DNA]</scope>
    <source>
        <strain evidence="3">if_2019</strain>
        <tissue evidence="2">Muscle</tissue>
    </source>
</reference>
<evidence type="ECO:0000313" key="2">
    <source>
        <dbReference type="EMBL" id="MEQ2236798.1"/>
    </source>
</evidence>
<proteinExistence type="predicted"/>
<feature type="compositionally biased region" description="Low complexity" evidence="1">
    <location>
        <begin position="117"/>
        <end position="128"/>
    </location>
</feature>
<accession>A0ABV0TYT7</accession>
<dbReference type="Proteomes" id="UP001482620">
    <property type="component" value="Unassembled WGS sequence"/>
</dbReference>
<evidence type="ECO:0000256" key="1">
    <source>
        <dbReference type="SAM" id="MobiDB-lite"/>
    </source>
</evidence>
<feature type="region of interest" description="Disordered" evidence="1">
    <location>
        <begin position="116"/>
        <end position="167"/>
    </location>
</feature>